<dbReference type="Proteomes" id="UP001172911">
    <property type="component" value="Unassembled WGS sequence"/>
</dbReference>
<keyword evidence="4" id="KW-0520">NAD</keyword>
<dbReference type="FunFam" id="3.40.605.10:FF:000045">
    <property type="entry name" value="1-pyrroline-5-carboxylate dehydrogenase 1"/>
    <property type="match status" value="1"/>
</dbReference>
<dbReference type="RefSeq" id="WP_304541030.1">
    <property type="nucleotide sequence ID" value="NZ_JARPTC010000003.1"/>
</dbReference>
<dbReference type="AlphaFoldDB" id="A0AAW7ZA09"/>
<name>A0AAW7ZA09_9FIRM</name>
<dbReference type="SUPFAM" id="SSF53720">
    <property type="entry name" value="ALDH-like"/>
    <property type="match status" value="1"/>
</dbReference>
<dbReference type="Gene3D" id="3.40.605.10">
    <property type="entry name" value="Aldehyde Dehydrogenase, Chain A, domain 1"/>
    <property type="match status" value="1"/>
</dbReference>
<dbReference type="InterPro" id="IPR050485">
    <property type="entry name" value="Proline_metab_enzyme"/>
</dbReference>
<dbReference type="NCBIfam" id="NF002852">
    <property type="entry name" value="PRK03137.1"/>
    <property type="match status" value="1"/>
</dbReference>
<dbReference type="Pfam" id="PF00171">
    <property type="entry name" value="Aldedh"/>
    <property type="match status" value="1"/>
</dbReference>
<proteinExistence type="inferred from homology"/>
<reference evidence="9" key="2">
    <citation type="submission" date="2023-03" db="EMBL/GenBank/DDBJ databases">
        <authorList>
            <person name="Zhang Z."/>
        </authorList>
    </citation>
    <scope>NUCLEOTIDE SEQUENCE</scope>
    <source>
        <strain evidence="9">DSA</strain>
    </source>
</reference>
<evidence type="ECO:0000256" key="7">
    <source>
        <dbReference type="ARBA" id="ARBA00061617"/>
    </source>
</evidence>
<dbReference type="EMBL" id="JARPTC010000003">
    <property type="protein sequence ID" value="MDO7786161.1"/>
    <property type="molecule type" value="Genomic_DNA"/>
</dbReference>
<dbReference type="GO" id="GO:0010133">
    <property type="term" value="P:L-proline catabolic process to L-glutamate"/>
    <property type="evidence" value="ECO:0007669"/>
    <property type="project" value="TreeGrafter"/>
</dbReference>
<evidence type="ECO:0000256" key="5">
    <source>
        <dbReference type="ARBA" id="ARBA00032259"/>
    </source>
</evidence>
<evidence type="ECO:0000259" key="8">
    <source>
        <dbReference type="Pfam" id="PF00171"/>
    </source>
</evidence>
<evidence type="ECO:0000256" key="4">
    <source>
        <dbReference type="ARBA" id="ARBA00023027"/>
    </source>
</evidence>
<dbReference type="CDD" id="cd07124">
    <property type="entry name" value="ALDH_PutA-P5CDH-RocA"/>
    <property type="match status" value="1"/>
</dbReference>
<keyword evidence="10" id="KW-1185">Reference proteome</keyword>
<keyword evidence="3 9" id="KW-0560">Oxidoreductase</keyword>
<sequence length="514" mass="55946">MKAFANEPFTNFSLPENATAIKEALAQVRQELGKKYPLYIGGEAIYTDEVITSTNPANENEVIGFASKADLVLAEKAMESANSTFAYWSKVSPEERAIFLFKAAELMRQRKHYFSAWLILESGKNWAEADADTAEAIDFMNFYAHEMLRYANPPALVPISGEYNQMKYIPLGVGLVIPPWNFPLAIMAGMTVASVVTGNTVVLKPASTTPIIAAKFMELLQEVGLPGGVVNYLPGSGGAIGDFLVSHKLTRFINFTGSKEIGLRISGLASKVAPGQKWIKRVAAEMGGKDSIIVDETADLDKAAQGIVASAFGFQGQKCSACSRAIIVEGVYEQVIEKAVALAQKLNQGSPEENYNMGPVIEKRAMEKILEYIEIGKQEGKLLMGGERLGEVGWFIKPTIFRDIAPDARLSKEEIFGPVLAMIKVSDFNEALEVANNTEYGLTGSLYSNSRENIVKAKEDFHVGNLYFNRKCTGALVGVHPFGGFNMSGTCSKAGGFDYLGLFLQMKITSEIIG</sequence>
<dbReference type="InterPro" id="IPR016161">
    <property type="entry name" value="Ald_DH/histidinol_DH"/>
</dbReference>
<dbReference type="InterPro" id="IPR015590">
    <property type="entry name" value="Aldehyde_DH_dom"/>
</dbReference>
<feature type="domain" description="Aldehyde dehydrogenase" evidence="8">
    <location>
        <begin position="49"/>
        <end position="507"/>
    </location>
</feature>
<dbReference type="GO" id="GO:0003842">
    <property type="term" value="F:L-glutamate gamma-semialdehyde dehydrogenase activity"/>
    <property type="evidence" value="ECO:0007669"/>
    <property type="project" value="UniProtKB-EC"/>
</dbReference>
<comment type="caution">
    <text evidence="9">The sequence shown here is derived from an EMBL/GenBank/DDBJ whole genome shotgun (WGS) entry which is preliminary data.</text>
</comment>
<dbReference type="InterPro" id="IPR016162">
    <property type="entry name" value="Ald_DH_N"/>
</dbReference>
<evidence type="ECO:0000256" key="6">
    <source>
        <dbReference type="ARBA" id="ARBA00048142"/>
    </source>
</evidence>
<organism evidence="9 10">
    <name type="scientific">Desulforamulus aquiferis</name>
    <dbReference type="NCBI Taxonomy" id="1397668"/>
    <lineage>
        <taxon>Bacteria</taxon>
        <taxon>Bacillati</taxon>
        <taxon>Bacillota</taxon>
        <taxon>Clostridia</taxon>
        <taxon>Eubacteriales</taxon>
        <taxon>Peptococcaceae</taxon>
        <taxon>Desulforamulus</taxon>
    </lineage>
</organism>
<accession>A0AAW7ZA09</accession>
<comment type="similarity">
    <text evidence="7">Belongs to the aldehyde dehydrogenase family. RocA subfamily.</text>
</comment>
<comment type="catalytic activity">
    <reaction evidence="6">
        <text>L-glutamate 5-semialdehyde + NAD(+) + H2O = L-glutamate + NADH + 2 H(+)</text>
        <dbReference type="Rhea" id="RHEA:30235"/>
        <dbReference type="ChEBI" id="CHEBI:15377"/>
        <dbReference type="ChEBI" id="CHEBI:15378"/>
        <dbReference type="ChEBI" id="CHEBI:29985"/>
        <dbReference type="ChEBI" id="CHEBI:57540"/>
        <dbReference type="ChEBI" id="CHEBI:57945"/>
        <dbReference type="ChEBI" id="CHEBI:58066"/>
        <dbReference type="EC" id="1.2.1.88"/>
    </reaction>
</comment>
<evidence type="ECO:0000313" key="9">
    <source>
        <dbReference type="EMBL" id="MDO7786161.1"/>
    </source>
</evidence>
<dbReference type="Gene3D" id="3.40.309.10">
    <property type="entry name" value="Aldehyde Dehydrogenase, Chain A, domain 2"/>
    <property type="match status" value="1"/>
</dbReference>
<dbReference type="EC" id="1.2.1.88" evidence="2"/>
<reference evidence="9" key="1">
    <citation type="journal article" date="2023" name="J. Hazard. Mater.">
        <title>Anaerobic biodegradation of pyrene and benzo[a]pyrene by a new sulfate-reducing Desulforamulus aquiferis strain DSA.</title>
        <authorList>
            <person name="Zhang Z."/>
            <person name="Sun J."/>
            <person name="Gong X."/>
            <person name="Wang C."/>
            <person name="Wang H."/>
        </authorList>
    </citation>
    <scope>NUCLEOTIDE SEQUENCE</scope>
    <source>
        <strain evidence="9">DSA</strain>
    </source>
</reference>
<comment type="pathway">
    <text evidence="1">Amino-acid degradation; L-proline degradation into L-glutamate; L-glutamate from L-proline: step 2/2.</text>
</comment>
<dbReference type="GO" id="GO:0004657">
    <property type="term" value="F:proline dehydrogenase activity"/>
    <property type="evidence" value="ECO:0007669"/>
    <property type="project" value="UniProtKB-ARBA"/>
</dbReference>
<dbReference type="InterPro" id="IPR005932">
    <property type="entry name" value="RocA"/>
</dbReference>
<dbReference type="PROSITE" id="PS00070">
    <property type="entry name" value="ALDEHYDE_DEHYDR_CYS"/>
    <property type="match status" value="1"/>
</dbReference>
<dbReference type="PANTHER" id="PTHR42862:SF1">
    <property type="entry name" value="DELTA-1-PYRROLINE-5-CARBOXYLATE DEHYDROGENASE 2, ISOFORM A-RELATED"/>
    <property type="match status" value="1"/>
</dbReference>
<gene>
    <name evidence="9" type="primary">pruA</name>
    <name evidence="9" type="ORF">P6N53_02860</name>
</gene>
<dbReference type="InterPro" id="IPR016160">
    <property type="entry name" value="Ald_DH_CS_CYS"/>
</dbReference>
<evidence type="ECO:0000256" key="2">
    <source>
        <dbReference type="ARBA" id="ARBA00012884"/>
    </source>
</evidence>
<dbReference type="NCBIfam" id="TIGR01237">
    <property type="entry name" value="D1pyr5carbox2"/>
    <property type="match status" value="1"/>
</dbReference>
<evidence type="ECO:0000256" key="1">
    <source>
        <dbReference type="ARBA" id="ARBA00004786"/>
    </source>
</evidence>
<dbReference type="GO" id="GO:0009898">
    <property type="term" value="C:cytoplasmic side of plasma membrane"/>
    <property type="evidence" value="ECO:0007669"/>
    <property type="project" value="TreeGrafter"/>
</dbReference>
<dbReference type="FunFam" id="3.40.309.10:FF:000005">
    <property type="entry name" value="1-pyrroline-5-carboxylate dehydrogenase 1"/>
    <property type="match status" value="1"/>
</dbReference>
<evidence type="ECO:0000313" key="10">
    <source>
        <dbReference type="Proteomes" id="UP001172911"/>
    </source>
</evidence>
<dbReference type="PANTHER" id="PTHR42862">
    <property type="entry name" value="DELTA-1-PYRROLINE-5-CARBOXYLATE DEHYDROGENASE 1, ISOFORM A-RELATED"/>
    <property type="match status" value="1"/>
</dbReference>
<dbReference type="InterPro" id="IPR016163">
    <property type="entry name" value="Ald_DH_C"/>
</dbReference>
<protein>
    <recommendedName>
        <fullName evidence="5">L-glutamate gamma-semialdehyde dehydrogenase</fullName>
        <ecNumber evidence="2">1.2.1.88</ecNumber>
    </recommendedName>
    <alternativeName>
        <fullName evidence="5">L-glutamate gamma-semialdehyde dehydrogenase</fullName>
    </alternativeName>
</protein>
<evidence type="ECO:0000256" key="3">
    <source>
        <dbReference type="ARBA" id="ARBA00023002"/>
    </source>
</evidence>